<feature type="domain" description="HAMP" evidence="25">
    <location>
        <begin position="77"/>
        <end position="129"/>
    </location>
</feature>
<keyword evidence="9 23" id="KW-0812">Transmembrane</keyword>
<reference evidence="29 30" key="1">
    <citation type="submission" date="2020-10" db="EMBL/GenBank/DDBJ databases">
        <title>Connecting structure to function with the recovery of over 1000 high-quality activated sludge metagenome-assembled genomes encoding full-length rRNA genes using long-read sequencing.</title>
        <authorList>
            <person name="Singleton C.M."/>
            <person name="Petriglieri F."/>
            <person name="Kristensen J.M."/>
            <person name="Kirkegaard R.H."/>
            <person name="Michaelsen T.Y."/>
            <person name="Andersen M.H."/>
            <person name="Karst S.M."/>
            <person name="Dueholm M.S."/>
            <person name="Nielsen P.H."/>
            <person name="Albertsen M."/>
        </authorList>
    </citation>
    <scope>NUCLEOTIDE SEQUENCE [LARGE SCALE GENOMIC DNA]</scope>
    <source>
        <strain evidence="26">AalE_18-Q3-R2-46_BAT3C.188</strain>
        <strain evidence="27">Ega_18-Q3-R5-49_MAXAC.001</strain>
        <strain evidence="28">Ribe_18-Q3-R11-54_MAXAC.001</strain>
    </source>
</reference>
<dbReference type="InterPro" id="IPR050980">
    <property type="entry name" value="2C_sensor_his_kinase"/>
</dbReference>
<evidence type="ECO:0000256" key="9">
    <source>
        <dbReference type="ARBA" id="ARBA00022692"/>
    </source>
</evidence>
<dbReference type="InterPro" id="IPR005467">
    <property type="entry name" value="His_kinase_dom"/>
</dbReference>
<dbReference type="CDD" id="cd00082">
    <property type="entry name" value="HisKA"/>
    <property type="match status" value="1"/>
</dbReference>
<keyword evidence="12" id="KW-0378">Hydrolase</keyword>
<dbReference type="Gene3D" id="3.30.565.10">
    <property type="entry name" value="Histidine kinase-like ATPase, C-terminal domain"/>
    <property type="match status" value="1"/>
</dbReference>
<evidence type="ECO:0000256" key="14">
    <source>
        <dbReference type="ARBA" id="ARBA00022842"/>
    </source>
</evidence>
<sequence>MQRIMARAARSALLMGLACAGLPFFGALLWLSTRPDLIDEWLAQPLGIRALHLAGLLLAMMLIGGTVATVVAGRATESIQAPIDELSRRAEQVGGGETQVPFTPTGVAEIDLVSDALSRSAQRLSRALATERSFASDASHQLRTPLTALMMRIEEIAATDDLAVAHEEAAVAIAQVDRMSRVVDDLLQRRRSDPEGQLPEVSLDTVIATLQREWQPAFETARRSVRVHGERGLVVRATPIALSQVLSTLLENSLVHGRGTVDVHARRSGPSAVVEVRDEGDGIPAALAPHIFERSVSSGAGSSTGLGLALARDLAESCGGRLDLVARTPATFALFLSEARDGYQPSASGR</sequence>
<evidence type="ECO:0000256" key="19">
    <source>
        <dbReference type="ARBA" id="ARBA00023026"/>
    </source>
</evidence>
<evidence type="ECO:0000256" key="1">
    <source>
        <dbReference type="ARBA" id="ARBA00000085"/>
    </source>
</evidence>
<dbReference type="SMART" id="SM00304">
    <property type="entry name" value="HAMP"/>
    <property type="match status" value="1"/>
</dbReference>
<dbReference type="EMBL" id="JADKGK010000010">
    <property type="protein sequence ID" value="MBL0003276.1"/>
    <property type="molecule type" value="Genomic_DNA"/>
</dbReference>
<dbReference type="Proteomes" id="UP000718281">
    <property type="component" value="Unassembled WGS sequence"/>
</dbReference>
<keyword evidence="20" id="KW-0464">Manganese</keyword>
<evidence type="ECO:0000256" key="10">
    <source>
        <dbReference type="ARBA" id="ARBA00022741"/>
    </source>
</evidence>
<dbReference type="InterPro" id="IPR036097">
    <property type="entry name" value="HisK_dim/P_sf"/>
</dbReference>
<protein>
    <recommendedName>
        <fullName evidence="21">Signal transduction histidine-protein kinase/phosphatase MprB</fullName>
        <ecNumber evidence="5">2.7.13.3</ecNumber>
    </recommendedName>
    <alternativeName>
        <fullName evidence="22">Mycobacterial persistence regulator B</fullName>
    </alternativeName>
</protein>
<evidence type="ECO:0000256" key="16">
    <source>
        <dbReference type="ARBA" id="ARBA00022989"/>
    </source>
</evidence>
<evidence type="ECO:0000256" key="21">
    <source>
        <dbReference type="ARBA" id="ARBA00040454"/>
    </source>
</evidence>
<evidence type="ECO:0000259" key="24">
    <source>
        <dbReference type="PROSITE" id="PS50109"/>
    </source>
</evidence>
<dbReference type="EMBL" id="JADIXZ010000004">
    <property type="protein sequence ID" value="MBK6300764.1"/>
    <property type="molecule type" value="Genomic_DNA"/>
</dbReference>
<dbReference type="Pfam" id="PF00512">
    <property type="entry name" value="HisKA"/>
    <property type="match status" value="1"/>
</dbReference>
<evidence type="ECO:0000256" key="23">
    <source>
        <dbReference type="SAM" id="Phobius"/>
    </source>
</evidence>
<dbReference type="Gene3D" id="1.10.287.130">
    <property type="match status" value="1"/>
</dbReference>
<evidence type="ECO:0000256" key="18">
    <source>
        <dbReference type="ARBA" id="ARBA00023016"/>
    </source>
</evidence>
<evidence type="ECO:0000256" key="2">
    <source>
        <dbReference type="ARBA" id="ARBA00001936"/>
    </source>
</evidence>
<comment type="subcellular location">
    <subcellularLocation>
        <location evidence="4">Cell membrane</location>
        <topology evidence="4">Multi-pass membrane protein</topology>
    </subcellularLocation>
</comment>
<dbReference type="Proteomes" id="UP000726105">
    <property type="component" value="Unassembled WGS sequence"/>
</dbReference>
<name>A0A934X5E8_9MICO</name>
<evidence type="ECO:0000313" key="27">
    <source>
        <dbReference type="EMBL" id="MBK7273119.1"/>
    </source>
</evidence>
<dbReference type="InterPro" id="IPR004358">
    <property type="entry name" value="Sig_transdc_His_kin-like_C"/>
</dbReference>
<keyword evidence="6" id="KW-1003">Cell membrane</keyword>
<evidence type="ECO:0000256" key="13">
    <source>
        <dbReference type="ARBA" id="ARBA00022840"/>
    </source>
</evidence>
<keyword evidence="19" id="KW-0843">Virulence</keyword>
<evidence type="ECO:0000256" key="11">
    <source>
        <dbReference type="ARBA" id="ARBA00022777"/>
    </source>
</evidence>
<dbReference type="AlphaFoldDB" id="A0A934X5E8"/>
<keyword evidence="14" id="KW-0460">Magnesium</keyword>
<keyword evidence="23" id="KW-0472">Membrane</keyword>
<evidence type="ECO:0000313" key="26">
    <source>
        <dbReference type="EMBL" id="MBK6300764.1"/>
    </source>
</evidence>
<keyword evidence="10" id="KW-0547">Nucleotide-binding</keyword>
<keyword evidence="16 23" id="KW-1133">Transmembrane helix</keyword>
<comment type="catalytic activity">
    <reaction evidence="1">
        <text>ATP + protein L-histidine = ADP + protein N-phospho-L-histidine.</text>
        <dbReference type="EC" id="2.7.13.3"/>
    </reaction>
</comment>
<comment type="cofactor">
    <cofactor evidence="3">
        <name>Mg(2+)</name>
        <dbReference type="ChEBI" id="CHEBI:18420"/>
    </cofactor>
</comment>
<dbReference type="GO" id="GO:0004721">
    <property type="term" value="F:phosphoprotein phosphatase activity"/>
    <property type="evidence" value="ECO:0007669"/>
    <property type="project" value="UniProtKB-KW"/>
</dbReference>
<organism evidence="26 29">
    <name type="scientific">Candidatus Phosphoribacter hodrii</name>
    <dbReference type="NCBI Taxonomy" id="2953743"/>
    <lineage>
        <taxon>Bacteria</taxon>
        <taxon>Bacillati</taxon>
        <taxon>Actinomycetota</taxon>
        <taxon>Actinomycetes</taxon>
        <taxon>Micrococcales</taxon>
        <taxon>Dermatophilaceae</taxon>
        <taxon>Candidatus Phosphoribacter</taxon>
    </lineage>
</organism>
<evidence type="ECO:0000313" key="29">
    <source>
        <dbReference type="Proteomes" id="UP000718281"/>
    </source>
</evidence>
<evidence type="ECO:0000313" key="30">
    <source>
        <dbReference type="Proteomes" id="UP000726105"/>
    </source>
</evidence>
<comment type="cofactor">
    <cofactor evidence="2">
        <name>Mn(2+)</name>
        <dbReference type="ChEBI" id="CHEBI:29035"/>
    </cofactor>
</comment>
<proteinExistence type="predicted"/>
<keyword evidence="15" id="KW-0904">Protein phosphatase</keyword>
<dbReference type="SUPFAM" id="SSF47384">
    <property type="entry name" value="Homodimeric domain of signal transducing histidine kinase"/>
    <property type="match status" value="1"/>
</dbReference>
<keyword evidence="17" id="KW-0902">Two-component regulatory system</keyword>
<evidence type="ECO:0000256" key="5">
    <source>
        <dbReference type="ARBA" id="ARBA00012438"/>
    </source>
</evidence>
<evidence type="ECO:0000256" key="12">
    <source>
        <dbReference type="ARBA" id="ARBA00022801"/>
    </source>
</evidence>
<dbReference type="SMART" id="SM00387">
    <property type="entry name" value="HATPase_c"/>
    <property type="match status" value="1"/>
</dbReference>
<dbReference type="PROSITE" id="PS50885">
    <property type="entry name" value="HAMP"/>
    <property type="match status" value="1"/>
</dbReference>
<dbReference type="GO" id="GO:0005524">
    <property type="term" value="F:ATP binding"/>
    <property type="evidence" value="ECO:0007669"/>
    <property type="project" value="UniProtKB-KW"/>
</dbReference>
<evidence type="ECO:0000256" key="7">
    <source>
        <dbReference type="ARBA" id="ARBA00022553"/>
    </source>
</evidence>
<dbReference type="InterPro" id="IPR003594">
    <property type="entry name" value="HATPase_dom"/>
</dbReference>
<dbReference type="SMART" id="SM00388">
    <property type="entry name" value="HisKA"/>
    <property type="match status" value="1"/>
</dbReference>
<evidence type="ECO:0000256" key="6">
    <source>
        <dbReference type="ARBA" id="ARBA00022475"/>
    </source>
</evidence>
<evidence type="ECO:0000256" key="4">
    <source>
        <dbReference type="ARBA" id="ARBA00004651"/>
    </source>
</evidence>
<evidence type="ECO:0000256" key="20">
    <source>
        <dbReference type="ARBA" id="ARBA00023211"/>
    </source>
</evidence>
<dbReference type="SUPFAM" id="SSF55874">
    <property type="entry name" value="ATPase domain of HSP90 chaperone/DNA topoisomerase II/histidine kinase"/>
    <property type="match status" value="1"/>
</dbReference>
<evidence type="ECO:0000256" key="8">
    <source>
        <dbReference type="ARBA" id="ARBA00022679"/>
    </source>
</evidence>
<evidence type="ECO:0000259" key="25">
    <source>
        <dbReference type="PROSITE" id="PS50885"/>
    </source>
</evidence>
<dbReference type="PRINTS" id="PR00344">
    <property type="entry name" value="BCTRLSENSOR"/>
</dbReference>
<evidence type="ECO:0000256" key="15">
    <source>
        <dbReference type="ARBA" id="ARBA00022912"/>
    </source>
</evidence>
<dbReference type="EC" id="2.7.13.3" evidence="5"/>
<dbReference type="PANTHER" id="PTHR44936">
    <property type="entry name" value="SENSOR PROTEIN CREC"/>
    <property type="match status" value="1"/>
</dbReference>
<gene>
    <name evidence="26" type="ORF">IPF40_06830</name>
    <name evidence="27" type="ORF">IPI13_08085</name>
    <name evidence="28" type="ORF">IPP00_04580</name>
</gene>
<keyword evidence="18" id="KW-0346">Stress response</keyword>
<dbReference type="GO" id="GO:0000155">
    <property type="term" value="F:phosphorelay sensor kinase activity"/>
    <property type="evidence" value="ECO:0007669"/>
    <property type="project" value="InterPro"/>
</dbReference>
<feature type="domain" description="Histidine kinase" evidence="24">
    <location>
        <begin position="137"/>
        <end position="340"/>
    </location>
</feature>
<evidence type="ECO:0000256" key="22">
    <source>
        <dbReference type="ARBA" id="ARBA00041776"/>
    </source>
</evidence>
<dbReference type="GO" id="GO:0005886">
    <property type="term" value="C:plasma membrane"/>
    <property type="evidence" value="ECO:0007669"/>
    <property type="project" value="UniProtKB-SubCell"/>
</dbReference>
<accession>A0A934X5E8</accession>
<keyword evidence="13" id="KW-0067">ATP-binding</keyword>
<dbReference type="InterPro" id="IPR003660">
    <property type="entry name" value="HAMP_dom"/>
</dbReference>
<dbReference type="Pfam" id="PF00672">
    <property type="entry name" value="HAMP"/>
    <property type="match status" value="1"/>
</dbReference>
<keyword evidence="7" id="KW-0597">Phosphoprotein</keyword>
<keyword evidence="8" id="KW-0808">Transferase</keyword>
<keyword evidence="11 26" id="KW-0418">Kinase</keyword>
<dbReference type="Pfam" id="PF02518">
    <property type="entry name" value="HATPase_c"/>
    <property type="match status" value="1"/>
</dbReference>
<comment type="caution">
    <text evidence="26">The sequence shown here is derived from an EMBL/GenBank/DDBJ whole genome shotgun (WGS) entry which is preliminary data.</text>
</comment>
<dbReference type="EMBL" id="JADJIB010000002">
    <property type="protein sequence ID" value="MBK7273119.1"/>
    <property type="molecule type" value="Genomic_DNA"/>
</dbReference>
<feature type="transmembrane region" description="Helical" evidence="23">
    <location>
        <begin position="12"/>
        <end position="31"/>
    </location>
</feature>
<evidence type="ECO:0000256" key="3">
    <source>
        <dbReference type="ARBA" id="ARBA00001946"/>
    </source>
</evidence>
<dbReference type="InterPro" id="IPR003661">
    <property type="entry name" value="HisK_dim/P_dom"/>
</dbReference>
<evidence type="ECO:0000313" key="28">
    <source>
        <dbReference type="EMBL" id="MBL0003276.1"/>
    </source>
</evidence>
<dbReference type="CDD" id="cd00075">
    <property type="entry name" value="HATPase"/>
    <property type="match status" value="1"/>
</dbReference>
<dbReference type="InterPro" id="IPR036890">
    <property type="entry name" value="HATPase_C_sf"/>
</dbReference>
<feature type="transmembrane region" description="Helical" evidence="23">
    <location>
        <begin position="51"/>
        <end position="72"/>
    </location>
</feature>
<dbReference type="Proteomes" id="UP000886632">
    <property type="component" value="Unassembled WGS sequence"/>
</dbReference>
<dbReference type="PROSITE" id="PS50109">
    <property type="entry name" value="HIS_KIN"/>
    <property type="match status" value="1"/>
</dbReference>
<evidence type="ECO:0000256" key="17">
    <source>
        <dbReference type="ARBA" id="ARBA00023012"/>
    </source>
</evidence>
<dbReference type="PANTHER" id="PTHR44936:SF9">
    <property type="entry name" value="SENSOR PROTEIN CREC"/>
    <property type="match status" value="1"/>
</dbReference>